<evidence type="ECO:0000313" key="1">
    <source>
        <dbReference type="EMBL" id="QYN80123.1"/>
    </source>
</evidence>
<dbReference type="GeneID" id="77953300"/>
<dbReference type="RefSeq" id="YP_010676935.1">
    <property type="nucleotide sequence ID" value="NC_071015.1"/>
</dbReference>
<keyword evidence="2" id="KW-1185">Reference proteome</keyword>
<dbReference type="EMBL" id="MZ348422">
    <property type="protein sequence ID" value="QYN80123.1"/>
    <property type="molecule type" value="Genomic_DNA"/>
</dbReference>
<name>A0AAE8BFI8_9CAUD</name>
<protein>
    <submittedName>
        <fullName evidence="1">Uncharacterized protein</fullName>
    </submittedName>
</protein>
<sequence length="383" mass="43812">MKEQQLHEIDFQSENHFNLYMFSQFLHQPVINPGSFKIEEQEWRDRYKVSLGENWNYLVKTDFLPTFWLMLDQGVNGENGHMALRQVEEMMNTSGKLWLQPSVTSISFPQDPEDPYYKESAFWSLVGEDYIAVDRRLEGLVKASSITIREIAQIINSGMEKVALDTEVVKDFDGIITFNTEMGRNFKVELCFDKVPPVSSENNGRVIERTPVTEADAQVYLKEVAEKVQSRLDHINSLVTALFANKKINSAPELLRYTELAVNLTLVKAFLDQNVNYITFGGKDNWRSDAPETPNNKACFEVLDAETDKLFKLLEGIPKEEGVDLYSIDIDTFAIFGRNDDNKVVTAALQGYTDQILNDYSQGFERVFATRLGLIDSPHIFRA</sequence>
<proteinExistence type="predicted"/>
<organism evidence="1 2">
    <name type="scientific">Kosakonia phage Kc263</name>
    <dbReference type="NCBI Taxonomy" id="2863194"/>
    <lineage>
        <taxon>Viruses</taxon>
        <taxon>Duplodnaviria</taxon>
        <taxon>Heunggongvirae</taxon>
        <taxon>Uroviricota</taxon>
        <taxon>Caudoviricetes</taxon>
        <taxon>Chimalliviridae</taxon>
        <taxon>Branisovskavirus</taxon>
        <taxon>Branisovskavirus Kc263</taxon>
    </lineage>
</organism>
<dbReference type="KEGG" id="vg:77953300"/>
<dbReference type="Proteomes" id="UP000828443">
    <property type="component" value="Segment"/>
</dbReference>
<accession>A0AAE8BFI8</accession>
<evidence type="ECO:0000313" key="2">
    <source>
        <dbReference type="Proteomes" id="UP000828443"/>
    </source>
</evidence>
<reference evidence="1" key="1">
    <citation type="journal article" date="2021" name="Viruses">
        <title>Novel Viruses That Lyse Plant and Human Strains of Kosakonia cowanii.</title>
        <authorList>
            <person name="Petrzik K."/>
            <person name="Brazdova S."/>
            <person name="Krawczyk K."/>
        </authorList>
    </citation>
    <scope>NUCLEOTIDE SEQUENCE</scope>
</reference>